<dbReference type="Pfam" id="PF00155">
    <property type="entry name" value="Aminotran_1_2"/>
    <property type="match status" value="1"/>
</dbReference>
<dbReference type="InterPro" id="IPR015421">
    <property type="entry name" value="PyrdxlP-dep_Trfase_major"/>
</dbReference>
<keyword evidence="4" id="KW-0663">Pyridoxal phosphate</keyword>
<sequence>MSKLPHIGTSIFTVMSQMANEHQAINLAQGFPNFPVDERLTAITAKLATENVHQYTPMAGHPGLLDKITRLTSASYQRNINSATDIVITAGATEAIFATIQALVNKNEDVIILDPSYDCYEAPILLSNANPIRVSLNDDYTPNWEAIETKINANTRMLIINNPHNPTGKTWSETDFIQLEKILALYPDVILLSDEVYEYITFEQKHISVNTRTALRDRSVIISSFGKSLHITGWKIGYAIAPEHLMREIKKVHQFLVFSVNSLSQAAISQYLDVVDFNAIANLYRRKRALFSELMAETPFDLLPCEGSYFQVASYASFSNQNDIDFTKELITRYGVATIPISTFYADNKDLKLVRFCFAKDDQTLEQAAKRLQKITL</sequence>
<comment type="cofactor">
    <cofactor evidence="1">
        <name>pyridoxal 5'-phosphate</name>
        <dbReference type="ChEBI" id="CHEBI:597326"/>
    </cofactor>
</comment>
<keyword evidence="3" id="KW-0808">Transferase</keyword>
<dbReference type="SUPFAM" id="SSF53383">
    <property type="entry name" value="PLP-dependent transferases"/>
    <property type="match status" value="1"/>
</dbReference>
<dbReference type="RefSeq" id="WP_256552781.1">
    <property type="nucleotide sequence ID" value="NZ_CP101751.1"/>
</dbReference>
<evidence type="ECO:0000256" key="4">
    <source>
        <dbReference type="ARBA" id="ARBA00022898"/>
    </source>
</evidence>
<name>A0ABY5IWE9_9FLAO</name>
<keyword evidence="7" id="KW-1185">Reference proteome</keyword>
<dbReference type="CDD" id="cd00609">
    <property type="entry name" value="AAT_like"/>
    <property type="match status" value="1"/>
</dbReference>
<evidence type="ECO:0000313" key="6">
    <source>
        <dbReference type="EMBL" id="UUC47145.1"/>
    </source>
</evidence>
<dbReference type="Gene3D" id="3.90.1150.10">
    <property type="entry name" value="Aspartate Aminotransferase, domain 1"/>
    <property type="match status" value="1"/>
</dbReference>
<protein>
    <submittedName>
        <fullName evidence="6">Methionine aminotransferase</fullName>
    </submittedName>
</protein>
<feature type="domain" description="Aminotransferase class I/classII large" evidence="5">
    <location>
        <begin position="24"/>
        <end position="372"/>
    </location>
</feature>
<reference evidence="6" key="1">
    <citation type="submission" date="2022-07" db="EMBL/GenBank/DDBJ databases">
        <title>Isolation, identification, and degradation of a PFOSA degrading strain from sewage treatment plant.</title>
        <authorList>
            <person name="Zhang L."/>
            <person name="Huo Y."/>
        </authorList>
    </citation>
    <scope>NUCLEOTIDE SEQUENCE</scope>
    <source>
        <strain evidence="6">C1</strain>
    </source>
</reference>
<dbReference type="Gene3D" id="3.40.640.10">
    <property type="entry name" value="Type I PLP-dependent aspartate aminotransferase-like (Major domain)"/>
    <property type="match status" value="1"/>
</dbReference>
<dbReference type="InterPro" id="IPR004839">
    <property type="entry name" value="Aminotransferase_I/II_large"/>
</dbReference>
<organism evidence="6 7">
    <name type="scientific">Flavobacterium cerinum</name>
    <dbReference type="NCBI Taxonomy" id="2502784"/>
    <lineage>
        <taxon>Bacteria</taxon>
        <taxon>Pseudomonadati</taxon>
        <taxon>Bacteroidota</taxon>
        <taxon>Flavobacteriia</taxon>
        <taxon>Flavobacteriales</taxon>
        <taxon>Flavobacteriaceae</taxon>
        <taxon>Flavobacterium</taxon>
    </lineage>
</organism>
<evidence type="ECO:0000256" key="1">
    <source>
        <dbReference type="ARBA" id="ARBA00001933"/>
    </source>
</evidence>
<evidence type="ECO:0000313" key="7">
    <source>
        <dbReference type="Proteomes" id="UP001059844"/>
    </source>
</evidence>
<gene>
    <name evidence="6" type="ORF">NOX80_08090</name>
</gene>
<proteinExistence type="predicted"/>
<dbReference type="GO" id="GO:0008483">
    <property type="term" value="F:transaminase activity"/>
    <property type="evidence" value="ECO:0007669"/>
    <property type="project" value="UniProtKB-KW"/>
</dbReference>
<keyword evidence="2 6" id="KW-0032">Aminotransferase</keyword>
<dbReference type="PANTHER" id="PTHR43807">
    <property type="entry name" value="FI04487P"/>
    <property type="match status" value="1"/>
</dbReference>
<dbReference type="InterPro" id="IPR015424">
    <property type="entry name" value="PyrdxlP-dep_Trfase"/>
</dbReference>
<dbReference type="InterPro" id="IPR051326">
    <property type="entry name" value="Kynurenine-oxoglutarate_AT"/>
</dbReference>
<dbReference type="InterPro" id="IPR015422">
    <property type="entry name" value="PyrdxlP-dep_Trfase_small"/>
</dbReference>
<accession>A0ABY5IWE9</accession>
<dbReference type="NCBIfam" id="NF006569">
    <property type="entry name" value="PRK09082.1"/>
    <property type="match status" value="1"/>
</dbReference>
<dbReference type="Proteomes" id="UP001059844">
    <property type="component" value="Chromosome"/>
</dbReference>
<dbReference type="PANTHER" id="PTHR43807:SF20">
    <property type="entry name" value="FI04487P"/>
    <property type="match status" value="1"/>
</dbReference>
<evidence type="ECO:0000259" key="5">
    <source>
        <dbReference type="Pfam" id="PF00155"/>
    </source>
</evidence>
<dbReference type="EMBL" id="CP101751">
    <property type="protein sequence ID" value="UUC47145.1"/>
    <property type="molecule type" value="Genomic_DNA"/>
</dbReference>
<evidence type="ECO:0000256" key="3">
    <source>
        <dbReference type="ARBA" id="ARBA00022679"/>
    </source>
</evidence>
<evidence type="ECO:0000256" key="2">
    <source>
        <dbReference type="ARBA" id="ARBA00022576"/>
    </source>
</evidence>